<dbReference type="RefSeq" id="WP_221251406.1">
    <property type="nucleotide sequence ID" value="NZ_AP024355.1"/>
</dbReference>
<accession>A0ABN6DV44</accession>
<evidence type="ECO:0000256" key="7">
    <source>
        <dbReference type="ARBA" id="ARBA00023136"/>
    </source>
</evidence>
<evidence type="ECO:0000256" key="6">
    <source>
        <dbReference type="ARBA" id="ARBA00023010"/>
    </source>
</evidence>
<evidence type="ECO:0000256" key="1">
    <source>
        <dbReference type="ARBA" id="ARBA00004167"/>
    </source>
</evidence>
<keyword evidence="2" id="KW-0813">Transport</keyword>
<reference evidence="8 9" key="2">
    <citation type="journal article" date="2021" name="Int. J. Syst. Evol. Microbiol.">
        <title>Isolation and Polyphasic Characterization of Desulfuromonas versatilis sp. Nov., an Electrogenic Bacteria Capable of Versatile Metabolism Isolated from a Graphene Oxide-Reducing Enrichment Culture.</title>
        <authorList>
            <person name="Xie L."/>
            <person name="Yoshida N."/>
            <person name="Ishii S."/>
            <person name="Meng L."/>
        </authorList>
    </citation>
    <scope>NUCLEOTIDE SEQUENCE [LARGE SCALE GENOMIC DNA]</scope>
    <source>
        <strain evidence="8 9">NIT-T3</strain>
    </source>
</reference>
<evidence type="ECO:0000256" key="5">
    <source>
        <dbReference type="ARBA" id="ARBA00022989"/>
    </source>
</evidence>
<keyword evidence="4" id="KW-0653">Protein transport</keyword>
<keyword evidence="3" id="KW-0812">Transmembrane</keyword>
<dbReference type="Proteomes" id="UP001319827">
    <property type="component" value="Chromosome"/>
</dbReference>
<evidence type="ECO:0000256" key="4">
    <source>
        <dbReference type="ARBA" id="ARBA00022927"/>
    </source>
</evidence>
<gene>
    <name evidence="8" type="ORF">DESUT3_10420</name>
</gene>
<evidence type="ECO:0000313" key="9">
    <source>
        <dbReference type="Proteomes" id="UP001319827"/>
    </source>
</evidence>
<name>A0ABN6DV44_9BACT</name>
<dbReference type="InterPro" id="IPR003369">
    <property type="entry name" value="TatA/B/E"/>
</dbReference>
<reference evidence="8 9" key="1">
    <citation type="journal article" date="2016" name="C (Basel)">
        <title>Selective Growth of and Electricity Production by Marine Exoelectrogenic Bacteria in Self-Aggregated Hydrogel of Microbially Reduced Graphene Oxide.</title>
        <authorList>
            <person name="Yoshida N."/>
            <person name="Goto Y."/>
            <person name="Miyata Y."/>
        </authorList>
    </citation>
    <scope>NUCLEOTIDE SEQUENCE [LARGE SCALE GENOMIC DNA]</scope>
    <source>
        <strain evidence="8 9">NIT-T3</strain>
    </source>
</reference>
<keyword evidence="9" id="KW-1185">Reference proteome</keyword>
<evidence type="ECO:0000256" key="2">
    <source>
        <dbReference type="ARBA" id="ARBA00022448"/>
    </source>
</evidence>
<keyword evidence="5" id="KW-1133">Transmembrane helix</keyword>
<keyword evidence="7" id="KW-0472">Membrane</keyword>
<dbReference type="Pfam" id="PF02416">
    <property type="entry name" value="TatA_B_E"/>
    <property type="match status" value="1"/>
</dbReference>
<keyword evidence="6" id="KW-0811">Translocation</keyword>
<evidence type="ECO:0000256" key="3">
    <source>
        <dbReference type="ARBA" id="ARBA00022692"/>
    </source>
</evidence>
<comment type="subcellular location">
    <subcellularLocation>
        <location evidence="1">Membrane</location>
        <topology evidence="1">Single-pass membrane protein</topology>
    </subcellularLocation>
</comment>
<dbReference type="EMBL" id="AP024355">
    <property type="protein sequence ID" value="BCR03973.1"/>
    <property type="molecule type" value="Genomic_DNA"/>
</dbReference>
<evidence type="ECO:0000313" key="8">
    <source>
        <dbReference type="EMBL" id="BCR03973.1"/>
    </source>
</evidence>
<dbReference type="Gene3D" id="1.20.5.3310">
    <property type="match status" value="1"/>
</dbReference>
<organism evidence="8 9">
    <name type="scientific">Desulfuromonas versatilis</name>
    <dbReference type="NCBI Taxonomy" id="2802975"/>
    <lineage>
        <taxon>Bacteria</taxon>
        <taxon>Pseudomonadati</taxon>
        <taxon>Thermodesulfobacteriota</taxon>
        <taxon>Desulfuromonadia</taxon>
        <taxon>Desulfuromonadales</taxon>
        <taxon>Desulfuromonadaceae</taxon>
        <taxon>Desulfuromonas</taxon>
    </lineage>
</organism>
<sequence length="63" mass="6905">MFGLGMVEIGILVALVVLVFGGAKARELFSTAFKTYQKVNQTKQELRNMVSLDGLLGKKDKDS</sequence>
<protein>
    <submittedName>
        <fullName evidence="8">Uncharacterized protein</fullName>
    </submittedName>
</protein>
<proteinExistence type="predicted"/>